<evidence type="ECO:0008006" key="3">
    <source>
        <dbReference type="Google" id="ProtNLM"/>
    </source>
</evidence>
<evidence type="ECO:0000313" key="1">
    <source>
        <dbReference type="EMBL" id="MDY0883388.1"/>
    </source>
</evidence>
<reference evidence="1 2" key="1">
    <citation type="journal article" date="2016" name="Antonie Van Leeuwenhoek">
        <title>Dongia soli sp. nov., isolated from soil from Dokdo, Korea.</title>
        <authorList>
            <person name="Kim D.U."/>
            <person name="Lee H."/>
            <person name="Kim H."/>
            <person name="Kim S.G."/>
            <person name="Ka J.O."/>
        </authorList>
    </citation>
    <scope>NUCLEOTIDE SEQUENCE [LARGE SCALE GENOMIC DNA]</scope>
    <source>
        <strain evidence="1 2">D78</strain>
    </source>
</reference>
<gene>
    <name evidence="1" type="ORF">SMD27_11075</name>
</gene>
<organism evidence="1 2">
    <name type="scientific">Dongia soli</name>
    <dbReference type="NCBI Taxonomy" id="600628"/>
    <lineage>
        <taxon>Bacteria</taxon>
        <taxon>Pseudomonadati</taxon>
        <taxon>Pseudomonadota</taxon>
        <taxon>Alphaproteobacteria</taxon>
        <taxon>Rhodospirillales</taxon>
        <taxon>Dongiaceae</taxon>
        <taxon>Dongia</taxon>
    </lineage>
</organism>
<dbReference type="RefSeq" id="WP_320508424.1">
    <property type="nucleotide sequence ID" value="NZ_JAXCLW010000002.1"/>
</dbReference>
<accession>A0ABU5EB28</accession>
<name>A0ABU5EB28_9PROT</name>
<dbReference type="Proteomes" id="UP001279642">
    <property type="component" value="Unassembled WGS sequence"/>
</dbReference>
<comment type="caution">
    <text evidence="1">The sequence shown here is derived from an EMBL/GenBank/DDBJ whole genome shotgun (WGS) entry which is preliminary data.</text>
</comment>
<proteinExistence type="predicted"/>
<keyword evidence="2" id="KW-1185">Reference proteome</keyword>
<dbReference type="EMBL" id="JAXCLW010000002">
    <property type="protein sequence ID" value="MDY0883388.1"/>
    <property type="molecule type" value="Genomic_DNA"/>
</dbReference>
<sequence length="98" mass="10769">MSEAIHLSDAEQQSIHSLQAEIDRLAEMVFDVARETGLQTVTAALSLAAEGRPGAPDHVRDVANDLLCRAEIMQSEIGRFMSVAEHAQIIDLEQKQSR</sequence>
<protein>
    <recommendedName>
        <fullName evidence="3">Methyl-accepting chemotaxis protein</fullName>
    </recommendedName>
</protein>
<evidence type="ECO:0000313" key="2">
    <source>
        <dbReference type="Proteomes" id="UP001279642"/>
    </source>
</evidence>